<dbReference type="SUPFAM" id="SSF55785">
    <property type="entry name" value="PYP-like sensor domain (PAS domain)"/>
    <property type="match status" value="1"/>
</dbReference>
<evidence type="ECO:0000313" key="2">
    <source>
        <dbReference type="Proteomes" id="UP000558113"/>
    </source>
</evidence>
<dbReference type="EMBL" id="JAAAMU010000002">
    <property type="protein sequence ID" value="NBC68285.1"/>
    <property type="molecule type" value="Genomic_DNA"/>
</dbReference>
<dbReference type="AlphaFoldDB" id="A0A7X4YKX9"/>
<dbReference type="InterPro" id="IPR000014">
    <property type="entry name" value="PAS"/>
</dbReference>
<dbReference type="Gene3D" id="3.30.450.20">
    <property type="entry name" value="PAS domain"/>
    <property type="match status" value="1"/>
</dbReference>
<name>A0A7X4YKX9_9BACL</name>
<reference evidence="1 2" key="1">
    <citation type="submission" date="2020-01" db="EMBL/GenBank/DDBJ databases">
        <title>Paenibacillus soybeanensis sp. nov. isolated from the nodules of soybean (Glycine max(L.) Merr).</title>
        <authorList>
            <person name="Wang H."/>
        </authorList>
    </citation>
    <scope>NUCLEOTIDE SEQUENCE [LARGE SCALE GENOMIC DNA]</scope>
    <source>
        <strain evidence="1 2">DSM 23054</strain>
    </source>
</reference>
<evidence type="ECO:0000313" key="1">
    <source>
        <dbReference type="EMBL" id="NBC68285.1"/>
    </source>
</evidence>
<accession>A0A7X4YKX9</accession>
<protein>
    <submittedName>
        <fullName evidence="1">PAS domain S-box protein</fullName>
    </submittedName>
</protein>
<keyword evidence="2" id="KW-1185">Reference proteome</keyword>
<gene>
    <name evidence="1" type="ORF">GT003_04635</name>
</gene>
<comment type="caution">
    <text evidence="1">The sequence shown here is derived from an EMBL/GenBank/DDBJ whole genome shotgun (WGS) entry which is preliminary data.</text>
</comment>
<organism evidence="1 2">
    <name type="scientific">Paenibacillus sacheonensis</name>
    <dbReference type="NCBI Taxonomy" id="742054"/>
    <lineage>
        <taxon>Bacteria</taxon>
        <taxon>Bacillati</taxon>
        <taxon>Bacillota</taxon>
        <taxon>Bacilli</taxon>
        <taxon>Bacillales</taxon>
        <taxon>Paenibacillaceae</taxon>
        <taxon>Paenibacillus</taxon>
    </lineage>
</organism>
<dbReference type="RefSeq" id="WP_161694937.1">
    <property type="nucleotide sequence ID" value="NZ_JAAAMU010000002.1"/>
</dbReference>
<dbReference type="NCBIfam" id="TIGR00229">
    <property type="entry name" value="sensory_box"/>
    <property type="match status" value="1"/>
</dbReference>
<dbReference type="OrthoDB" id="9759607at2"/>
<dbReference type="InterPro" id="IPR035965">
    <property type="entry name" value="PAS-like_dom_sf"/>
</dbReference>
<proteinExistence type="predicted"/>
<dbReference type="Proteomes" id="UP000558113">
    <property type="component" value="Unassembled WGS sequence"/>
</dbReference>
<sequence>MNEKARGRLLLTEEGMIIEADASLLDLLGYNLEGLRGCHVESLLTRSSSVFLHIHFQTRMKLDGKIEGMRIYLRKSDGSGVPCLLHASAQERDGRIVHDCVLEPVVAP</sequence>